<evidence type="ECO:0000313" key="1">
    <source>
        <dbReference type="EMBL" id="MBO0349107.1"/>
    </source>
</evidence>
<reference evidence="1 2" key="1">
    <citation type="submission" date="2021-03" db="EMBL/GenBank/DDBJ databases">
        <title>Metabolic Capacity of the Antarctic Cyanobacterium Phormidium pseudopriestleyi that Sustains Oxygenic Photosynthesis in the Presence of Hydrogen Sulfide.</title>
        <authorList>
            <person name="Lumian J.E."/>
            <person name="Jungblut A.D."/>
            <person name="Dillon M.L."/>
            <person name="Hawes I."/>
            <person name="Doran P.T."/>
            <person name="Mackey T.J."/>
            <person name="Dick G.J."/>
            <person name="Grettenberger C.L."/>
            <person name="Sumner D.Y."/>
        </authorList>
    </citation>
    <scope>NUCLEOTIDE SEQUENCE [LARGE SCALE GENOMIC DNA]</scope>
    <source>
        <strain evidence="1 2">FRX01</strain>
    </source>
</reference>
<name>A0ABS3FRV0_9CYAN</name>
<evidence type="ECO:0000313" key="2">
    <source>
        <dbReference type="Proteomes" id="UP000664844"/>
    </source>
</evidence>
<organism evidence="1 2">
    <name type="scientific">Phormidium pseudopriestleyi FRX01</name>
    <dbReference type="NCBI Taxonomy" id="1759528"/>
    <lineage>
        <taxon>Bacteria</taxon>
        <taxon>Bacillati</taxon>
        <taxon>Cyanobacteriota</taxon>
        <taxon>Cyanophyceae</taxon>
        <taxon>Oscillatoriophycideae</taxon>
        <taxon>Oscillatoriales</taxon>
        <taxon>Oscillatoriaceae</taxon>
        <taxon>Phormidium</taxon>
    </lineage>
</organism>
<accession>A0ABS3FRV0</accession>
<proteinExistence type="predicted"/>
<keyword evidence="2" id="KW-1185">Reference proteome</keyword>
<dbReference type="RefSeq" id="WP_207087643.1">
    <property type="nucleotide sequence ID" value="NZ_JAFLQW010000227.1"/>
</dbReference>
<dbReference type="PANTHER" id="PTHR36382:SF2">
    <property type="entry name" value="OS04G0635700 PROTEIN"/>
    <property type="match status" value="1"/>
</dbReference>
<protein>
    <submittedName>
        <fullName evidence="1">Uncharacterized protein</fullName>
    </submittedName>
</protein>
<dbReference type="PANTHER" id="PTHR36382">
    <property type="entry name" value="OSJNBA0043L09.26 PROTEIN"/>
    <property type="match status" value="1"/>
</dbReference>
<dbReference type="Proteomes" id="UP000664844">
    <property type="component" value="Unassembled WGS sequence"/>
</dbReference>
<sequence length="84" mass="9453">MASPEPSAQFLTPEESYAVDGALLASHEKFLTRLTISSLKLLRHIATDSGVSMESLTHEDIITWFEKDAKLRYEQGPEAAFLKW</sequence>
<dbReference type="EMBL" id="JAFLQW010000227">
    <property type="protein sequence ID" value="MBO0349107.1"/>
    <property type="molecule type" value="Genomic_DNA"/>
</dbReference>
<comment type="caution">
    <text evidence="1">The sequence shown here is derived from an EMBL/GenBank/DDBJ whole genome shotgun (WGS) entry which is preliminary data.</text>
</comment>
<gene>
    <name evidence="1" type="ORF">J0895_08320</name>
</gene>